<name>A0A814B546_9BILA</name>
<dbReference type="InterPro" id="IPR044417">
    <property type="entry name" value="PRDM7_9_PR-SET"/>
</dbReference>
<keyword evidence="3" id="KW-0808">Transferase</keyword>
<sequence>MIDLDRPSNCDECKKYSNGLCPSGCQSYIDNREVPYYLLVKQSDHAKHTVPIGIIVTTSGIPDAGLGTFALKKFKKNTFFGPYTGVKHRSNDRANDSGYAWTIEDIEGNVYNYVDANDPRRSNWLRYVNCPNKQENENLMAVQFNGELYYKTLRDIEAGEELFVYYGEEYAKALGIKPFEYPAESEQDSAPIIPPPMSISSFSRKRSTTSQKSYSNKKRKTKPTELGIREKQQQRVY</sequence>
<evidence type="ECO:0000313" key="14">
    <source>
        <dbReference type="EMBL" id="CAF0923232.1"/>
    </source>
</evidence>
<dbReference type="InterPro" id="IPR001214">
    <property type="entry name" value="SET_dom"/>
</dbReference>
<dbReference type="AlphaFoldDB" id="A0A814B546"/>
<proteinExistence type="predicted"/>
<feature type="domain" description="SET" evidence="13">
    <location>
        <begin position="50"/>
        <end position="167"/>
    </location>
</feature>
<dbReference type="EMBL" id="CAJOBA010039559">
    <property type="protein sequence ID" value="CAF4079360.1"/>
    <property type="molecule type" value="Genomic_DNA"/>
</dbReference>
<keyword evidence="4" id="KW-0949">S-adenosyl-L-methionine</keyword>
<evidence type="ECO:0000313" key="18">
    <source>
        <dbReference type="Proteomes" id="UP000663829"/>
    </source>
</evidence>
<keyword evidence="8" id="KW-0862">Zinc</keyword>
<dbReference type="PANTHER" id="PTHR16515:SF66">
    <property type="entry name" value="C2H2-TYPE DOMAIN-CONTAINING PROTEIN"/>
    <property type="match status" value="1"/>
</dbReference>
<dbReference type="PROSITE" id="PS50280">
    <property type="entry name" value="SET"/>
    <property type="match status" value="1"/>
</dbReference>
<feature type="region of interest" description="Disordered" evidence="12">
    <location>
        <begin position="186"/>
        <end position="237"/>
    </location>
</feature>
<keyword evidence="6" id="KW-0677">Repeat</keyword>
<dbReference type="PANTHER" id="PTHR16515">
    <property type="entry name" value="PR DOMAIN ZINC FINGER PROTEIN"/>
    <property type="match status" value="1"/>
</dbReference>
<dbReference type="Proteomes" id="UP000677228">
    <property type="component" value="Unassembled WGS sequence"/>
</dbReference>
<evidence type="ECO:0000256" key="5">
    <source>
        <dbReference type="ARBA" id="ARBA00022723"/>
    </source>
</evidence>
<dbReference type="CDD" id="cd19193">
    <property type="entry name" value="PR-SET_PRDM7_9"/>
    <property type="match status" value="1"/>
</dbReference>
<dbReference type="EMBL" id="CAJNOQ010001851">
    <property type="protein sequence ID" value="CAF0923232.1"/>
    <property type="molecule type" value="Genomic_DNA"/>
</dbReference>
<gene>
    <name evidence="14" type="ORF">GPM918_LOCUS9771</name>
    <name evidence="15" type="ORF">OVA965_LOCUS27328</name>
    <name evidence="16" type="ORF">SRO942_LOCUS9772</name>
    <name evidence="17" type="ORF">TMI583_LOCUS28073</name>
</gene>
<dbReference type="Gene3D" id="2.170.270.10">
    <property type="entry name" value="SET domain"/>
    <property type="match status" value="1"/>
</dbReference>
<dbReference type="Pfam" id="PF21549">
    <property type="entry name" value="PRDM2_PR"/>
    <property type="match status" value="1"/>
</dbReference>
<dbReference type="InterPro" id="IPR050331">
    <property type="entry name" value="Zinc_finger"/>
</dbReference>
<evidence type="ECO:0000256" key="8">
    <source>
        <dbReference type="ARBA" id="ARBA00022833"/>
    </source>
</evidence>
<keyword evidence="9" id="KW-0805">Transcription regulation</keyword>
<evidence type="ECO:0000313" key="16">
    <source>
        <dbReference type="EMBL" id="CAF3702245.1"/>
    </source>
</evidence>
<dbReference type="GO" id="GO:0005634">
    <property type="term" value="C:nucleus"/>
    <property type="evidence" value="ECO:0007669"/>
    <property type="project" value="UniProtKB-SubCell"/>
</dbReference>
<dbReference type="EMBL" id="CAJOBC010001851">
    <property type="protein sequence ID" value="CAF3702245.1"/>
    <property type="molecule type" value="Genomic_DNA"/>
</dbReference>
<reference evidence="14" key="1">
    <citation type="submission" date="2021-02" db="EMBL/GenBank/DDBJ databases">
        <authorList>
            <person name="Nowell W R."/>
        </authorList>
    </citation>
    <scope>NUCLEOTIDE SEQUENCE</scope>
</reference>
<keyword evidence="10" id="KW-0804">Transcription</keyword>
<keyword evidence="5" id="KW-0479">Metal-binding</keyword>
<evidence type="ECO:0000256" key="1">
    <source>
        <dbReference type="ARBA" id="ARBA00004123"/>
    </source>
</evidence>
<evidence type="ECO:0000256" key="6">
    <source>
        <dbReference type="ARBA" id="ARBA00022737"/>
    </source>
</evidence>
<evidence type="ECO:0000256" key="11">
    <source>
        <dbReference type="ARBA" id="ARBA00023242"/>
    </source>
</evidence>
<dbReference type="Proteomes" id="UP000663829">
    <property type="component" value="Unassembled WGS sequence"/>
</dbReference>
<dbReference type="Proteomes" id="UP000681722">
    <property type="component" value="Unassembled WGS sequence"/>
</dbReference>
<dbReference type="GO" id="GO:0032259">
    <property type="term" value="P:methylation"/>
    <property type="evidence" value="ECO:0007669"/>
    <property type="project" value="UniProtKB-KW"/>
</dbReference>
<evidence type="ECO:0000313" key="15">
    <source>
        <dbReference type="EMBL" id="CAF1274152.1"/>
    </source>
</evidence>
<comment type="caution">
    <text evidence="14">The sequence shown here is derived from an EMBL/GenBank/DDBJ whole genome shotgun (WGS) entry which is preliminary data.</text>
</comment>
<evidence type="ECO:0000256" key="12">
    <source>
        <dbReference type="SAM" id="MobiDB-lite"/>
    </source>
</evidence>
<evidence type="ECO:0000256" key="2">
    <source>
        <dbReference type="ARBA" id="ARBA00022603"/>
    </source>
</evidence>
<feature type="compositionally biased region" description="Basic and acidic residues" evidence="12">
    <location>
        <begin position="227"/>
        <end position="237"/>
    </location>
</feature>
<evidence type="ECO:0000259" key="13">
    <source>
        <dbReference type="PROSITE" id="PS50280"/>
    </source>
</evidence>
<evidence type="ECO:0000256" key="10">
    <source>
        <dbReference type="ARBA" id="ARBA00023163"/>
    </source>
</evidence>
<dbReference type="EMBL" id="CAJNOK010017997">
    <property type="protein sequence ID" value="CAF1274152.1"/>
    <property type="molecule type" value="Genomic_DNA"/>
</dbReference>
<dbReference type="GO" id="GO:0010468">
    <property type="term" value="P:regulation of gene expression"/>
    <property type="evidence" value="ECO:0007669"/>
    <property type="project" value="TreeGrafter"/>
</dbReference>
<keyword evidence="18" id="KW-1185">Reference proteome</keyword>
<dbReference type="OrthoDB" id="40579at2759"/>
<keyword evidence="7" id="KW-0863">Zinc-finger</keyword>
<evidence type="ECO:0000256" key="4">
    <source>
        <dbReference type="ARBA" id="ARBA00022691"/>
    </source>
</evidence>
<organism evidence="14 18">
    <name type="scientific">Didymodactylos carnosus</name>
    <dbReference type="NCBI Taxonomy" id="1234261"/>
    <lineage>
        <taxon>Eukaryota</taxon>
        <taxon>Metazoa</taxon>
        <taxon>Spiralia</taxon>
        <taxon>Gnathifera</taxon>
        <taxon>Rotifera</taxon>
        <taxon>Eurotatoria</taxon>
        <taxon>Bdelloidea</taxon>
        <taxon>Philodinida</taxon>
        <taxon>Philodinidae</taxon>
        <taxon>Didymodactylos</taxon>
    </lineage>
</organism>
<comment type="subcellular location">
    <subcellularLocation>
        <location evidence="1">Nucleus</location>
    </subcellularLocation>
</comment>
<evidence type="ECO:0000256" key="9">
    <source>
        <dbReference type="ARBA" id="ARBA00023015"/>
    </source>
</evidence>
<evidence type="ECO:0000313" key="17">
    <source>
        <dbReference type="EMBL" id="CAF4079360.1"/>
    </source>
</evidence>
<keyword evidence="11" id="KW-0539">Nucleus</keyword>
<evidence type="ECO:0000256" key="3">
    <source>
        <dbReference type="ARBA" id="ARBA00022679"/>
    </source>
</evidence>
<evidence type="ECO:0000256" key="7">
    <source>
        <dbReference type="ARBA" id="ARBA00022771"/>
    </source>
</evidence>
<dbReference type="InterPro" id="IPR046341">
    <property type="entry name" value="SET_dom_sf"/>
</dbReference>
<accession>A0A814B546</accession>
<dbReference type="GO" id="GO:0042054">
    <property type="term" value="F:histone methyltransferase activity"/>
    <property type="evidence" value="ECO:0007669"/>
    <property type="project" value="InterPro"/>
</dbReference>
<dbReference type="SUPFAM" id="SSF82199">
    <property type="entry name" value="SET domain"/>
    <property type="match status" value="1"/>
</dbReference>
<keyword evidence="2" id="KW-0489">Methyltransferase</keyword>
<dbReference type="Proteomes" id="UP000682733">
    <property type="component" value="Unassembled WGS sequence"/>
</dbReference>
<dbReference type="SMART" id="SM00317">
    <property type="entry name" value="SET"/>
    <property type="match status" value="1"/>
</dbReference>
<dbReference type="GO" id="GO:0008270">
    <property type="term" value="F:zinc ion binding"/>
    <property type="evidence" value="ECO:0007669"/>
    <property type="project" value="UniProtKB-KW"/>
</dbReference>
<protein>
    <recommendedName>
        <fullName evidence="13">SET domain-containing protein</fullName>
    </recommendedName>
</protein>